<sequence>MTKRLSIGVLETGRPPEELAGRYSNYPAMVAAWLAELDADFSDYAVLDGQIPSSPREHDLWVITGSKFGAYEDHPWIAPLEDFIRSCRAAGQPMFGICFGHQIIAQALGARFGNPTKAGGLGCMTTNLRGRLKIPRTSPS</sequence>
<reference evidence="2 3" key="1">
    <citation type="submission" date="2024-03" db="EMBL/GenBank/DDBJ databases">
        <title>Cognatishimia coralii sp. nov., a marine bacterium isolated from coral surrounding seawater.</title>
        <authorList>
            <person name="Liu X."/>
            <person name="Liu S."/>
            <person name="Sun H."/>
            <person name="Zhang Y."/>
        </authorList>
    </citation>
    <scope>NUCLEOTIDE SEQUENCE [LARGE SCALE GENOMIC DNA]</scope>
    <source>
        <strain evidence="2 3">D5M38</strain>
    </source>
</reference>
<keyword evidence="3" id="KW-1185">Reference proteome</keyword>
<dbReference type="InterPro" id="IPR017926">
    <property type="entry name" value="GATASE"/>
</dbReference>
<dbReference type="PANTHER" id="PTHR42695">
    <property type="entry name" value="GLUTAMINE AMIDOTRANSFERASE YLR126C-RELATED"/>
    <property type="match status" value="1"/>
</dbReference>
<proteinExistence type="predicted"/>
<feature type="domain" description="Glutamine amidotransferase" evidence="1">
    <location>
        <begin position="80"/>
        <end position="113"/>
    </location>
</feature>
<dbReference type="Pfam" id="PF00117">
    <property type="entry name" value="GATase"/>
    <property type="match status" value="1"/>
</dbReference>
<dbReference type="SUPFAM" id="SSF52317">
    <property type="entry name" value="Class I glutamine amidotransferase-like"/>
    <property type="match status" value="1"/>
</dbReference>
<protein>
    <recommendedName>
        <fullName evidence="1">Glutamine amidotransferase domain-containing protein</fullName>
    </recommendedName>
</protein>
<evidence type="ECO:0000259" key="1">
    <source>
        <dbReference type="Pfam" id="PF00117"/>
    </source>
</evidence>
<name>A0ABU8QJ59_9RHOB</name>
<dbReference type="InterPro" id="IPR044992">
    <property type="entry name" value="ChyE-like"/>
</dbReference>
<dbReference type="Gene3D" id="3.40.50.880">
    <property type="match status" value="1"/>
</dbReference>
<dbReference type="RefSeq" id="WP_339404263.1">
    <property type="nucleotide sequence ID" value="NZ_JBBGAZ010000009.1"/>
</dbReference>
<organism evidence="2 3">
    <name type="scientific">Cognatishimia coralii</name>
    <dbReference type="NCBI Taxonomy" id="3083254"/>
    <lineage>
        <taxon>Bacteria</taxon>
        <taxon>Pseudomonadati</taxon>
        <taxon>Pseudomonadota</taxon>
        <taxon>Alphaproteobacteria</taxon>
        <taxon>Rhodobacterales</taxon>
        <taxon>Paracoccaceae</taxon>
        <taxon>Cognatishimia</taxon>
    </lineage>
</organism>
<evidence type="ECO:0000313" key="2">
    <source>
        <dbReference type="EMBL" id="MEJ5219458.1"/>
    </source>
</evidence>
<dbReference type="Proteomes" id="UP001368270">
    <property type="component" value="Unassembled WGS sequence"/>
</dbReference>
<evidence type="ECO:0000313" key="3">
    <source>
        <dbReference type="Proteomes" id="UP001368270"/>
    </source>
</evidence>
<dbReference type="PANTHER" id="PTHR42695:SF5">
    <property type="entry name" value="GLUTAMINE AMIDOTRANSFERASE YLR126C-RELATED"/>
    <property type="match status" value="1"/>
</dbReference>
<comment type="caution">
    <text evidence="2">The sequence shown here is derived from an EMBL/GenBank/DDBJ whole genome shotgun (WGS) entry which is preliminary data.</text>
</comment>
<gene>
    <name evidence="2" type="ORF">WG622_14470</name>
</gene>
<dbReference type="InterPro" id="IPR029062">
    <property type="entry name" value="Class_I_gatase-like"/>
</dbReference>
<dbReference type="EMBL" id="JBBGAZ010000009">
    <property type="protein sequence ID" value="MEJ5219458.1"/>
    <property type="molecule type" value="Genomic_DNA"/>
</dbReference>
<accession>A0ABU8QJ59</accession>